<dbReference type="SUPFAM" id="SSF47240">
    <property type="entry name" value="Ferritin-like"/>
    <property type="match status" value="1"/>
</dbReference>
<accession>A0A1J5PUY1</accession>
<reference evidence="1" key="1">
    <citation type="submission" date="2016-10" db="EMBL/GenBank/DDBJ databases">
        <title>Sequence of Gallionella enrichment culture.</title>
        <authorList>
            <person name="Poehlein A."/>
            <person name="Muehling M."/>
            <person name="Daniel R."/>
        </authorList>
    </citation>
    <scope>NUCLEOTIDE SEQUENCE</scope>
</reference>
<organism evidence="1">
    <name type="scientific">mine drainage metagenome</name>
    <dbReference type="NCBI Taxonomy" id="410659"/>
    <lineage>
        <taxon>unclassified sequences</taxon>
        <taxon>metagenomes</taxon>
        <taxon>ecological metagenomes</taxon>
    </lineage>
</organism>
<dbReference type="InterPro" id="IPR009078">
    <property type="entry name" value="Ferritin-like_SF"/>
</dbReference>
<gene>
    <name evidence="1" type="ORF">GALL_510730</name>
</gene>
<dbReference type="Pfam" id="PF04305">
    <property type="entry name" value="DUF455"/>
    <property type="match status" value="1"/>
</dbReference>
<evidence type="ECO:0000313" key="1">
    <source>
        <dbReference type="EMBL" id="OIQ67349.1"/>
    </source>
</evidence>
<dbReference type="EMBL" id="MLJW01005984">
    <property type="protein sequence ID" value="OIQ67349.1"/>
    <property type="molecule type" value="Genomic_DNA"/>
</dbReference>
<evidence type="ECO:0008006" key="2">
    <source>
        <dbReference type="Google" id="ProtNLM"/>
    </source>
</evidence>
<dbReference type="InterPro" id="IPR007402">
    <property type="entry name" value="DUF455"/>
</dbReference>
<protein>
    <recommendedName>
        <fullName evidence="2">Ferritin-like domain-containing protein</fullName>
    </recommendedName>
</protein>
<dbReference type="PANTHER" id="PTHR42782:SF4">
    <property type="entry name" value="DUF455 DOMAIN-CONTAINING PROTEIN"/>
    <property type="match status" value="1"/>
</dbReference>
<dbReference type="PANTHER" id="PTHR42782">
    <property type="entry name" value="SI:CH73-314G15.3"/>
    <property type="match status" value="1"/>
</dbReference>
<comment type="caution">
    <text evidence="1">The sequence shown here is derived from an EMBL/GenBank/DDBJ whole genome shotgun (WGS) entry which is preliminary data.</text>
</comment>
<dbReference type="CDD" id="cd00657">
    <property type="entry name" value="Ferritin_like"/>
    <property type="match status" value="1"/>
</dbReference>
<proteinExistence type="predicted"/>
<name>A0A1J5PUY1_9ZZZZ</name>
<dbReference type="AlphaFoldDB" id="A0A1J5PUY1"/>
<dbReference type="InterPro" id="IPR011197">
    <property type="entry name" value="UCP012318"/>
</dbReference>
<sequence>MSDDLFSIALVCLQDTDIERKLARVAALWRAWRQGEIERFDELGPVLPVPVPGRPARPEMVSALQVGKRQPSTPEGRAALLHSLAHIEFNAINLALDAVYRFRGLPRDFYTDWLQVAAEEARHFTLLRDHLHTLGFSYGDFTAHNGLWDMAVTTAHDPMVRMALVPRVLEARGLDALPAIMHRLASCGAQAAVDILGVILHDEIGHVAIGNRWYAYFCESRGLEPIATFRSLMREYKAPRLRGPLHIEARLAAGFTAAEMQMLEDCIGQA</sequence>
<dbReference type="PIRSF" id="PIRSF012318">
    <property type="entry name" value="UCP012318"/>
    <property type="match status" value="1"/>
</dbReference>